<proteinExistence type="predicted"/>
<dbReference type="EMBL" id="MN013084">
    <property type="protein sequence ID" value="QEG13191.1"/>
    <property type="molecule type" value="Genomic_DNA"/>
</dbReference>
<reference evidence="1 2" key="1">
    <citation type="submission" date="2019-04" db="EMBL/GenBank/DDBJ databases">
        <authorList>
            <person name="Anderson K.J."/>
            <person name="Thurgood T.L."/>
            <person name="Sharma R."/>
            <person name="Arens D.K."/>
            <person name="Kruger J.L."/>
            <person name="Thompson D.W."/>
            <person name="Casjens S."/>
            <person name="Grose J.H."/>
        </authorList>
    </citation>
    <scope>NUCLEOTIDE SEQUENCE [LARGE SCALE GENOMIC DNA]</scope>
</reference>
<evidence type="ECO:0000313" key="2">
    <source>
        <dbReference type="Proteomes" id="UP000325316"/>
    </source>
</evidence>
<organism evidence="1 2">
    <name type="scientific">Klebsiella phage vB_KaeM_KaAlpha</name>
    <dbReference type="NCBI Taxonomy" id="2591367"/>
    <lineage>
        <taxon>Viruses</taxon>
        <taxon>Duplodnaviria</taxon>
        <taxon>Heunggongvirae</taxon>
        <taxon>Uroviricota</taxon>
        <taxon>Caudoviricetes</taxon>
        <taxon>Pantevenvirales</taxon>
        <taxon>Straboviridae</taxon>
        <taxon>Tevenvirinae</taxon>
        <taxon>Karamvirus</taxon>
        <taxon>Karamvirus pg7</taxon>
    </lineage>
</organism>
<sequence>MINLYRHPDMNVRYLVDTESNRVLTYWHDSCLNTTYLDPIVRKNLILLEEDTQVEPALHFDDYFKINWFTQVDM</sequence>
<dbReference type="Proteomes" id="UP000325316">
    <property type="component" value="Segment"/>
</dbReference>
<accession>A0A5B9NNY8</accession>
<gene>
    <name evidence="1" type="ORF">KAALPHA_158</name>
</gene>
<name>A0A5B9NNY8_9CAUD</name>
<protein>
    <submittedName>
        <fullName evidence="1">Uncharacterized protein</fullName>
    </submittedName>
</protein>
<evidence type="ECO:0000313" key="1">
    <source>
        <dbReference type="EMBL" id="QEG13191.1"/>
    </source>
</evidence>